<evidence type="ECO:0000256" key="1">
    <source>
        <dbReference type="SAM" id="MobiDB-lite"/>
    </source>
</evidence>
<organism evidence="2 3">
    <name type="scientific">Dinothrombium tinctorium</name>
    <dbReference type="NCBI Taxonomy" id="1965070"/>
    <lineage>
        <taxon>Eukaryota</taxon>
        <taxon>Metazoa</taxon>
        <taxon>Ecdysozoa</taxon>
        <taxon>Arthropoda</taxon>
        <taxon>Chelicerata</taxon>
        <taxon>Arachnida</taxon>
        <taxon>Acari</taxon>
        <taxon>Acariformes</taxon>
        <taxon>Trombidiformes</taxon>
        <taxon>Prostigmata</taxon>
        <taxon>Anystina</taxon>
        <taxon>Parasitengona</taxon>
        <taxon>Trombidioidea</taxon>
        <taxon>Trombidiidae</taxon>
        <taxon>Dinothrombium</taxon>
    </lineage>
</organism>
<feature type="compositionally biased region" description="Acidic residues" evidence="1">
    <location>
        <begin position="532"/>
        <end position="549"/>
    </location>
</feature>
<feature type="compositionally biased region" description="Basic and acidic residues" evidence="1">
    <location>
        <begin position="137"/>
        <end position="150"/>
    </location>
</feature>
<feature type="region of interest" description="Disordered" evidence="1">
    <location>
        <begin position="203"/>
        <end position="250"/>
    </location>
</feature>
<name>A0A3S3PLV8_9ACAR</name>
<dbReference type="EMBL" id="NCKU01000006">
    <property type="protein sequence ID" value="RWS18014.1"/>
    <property type="molecule type" value="Genomic_DNA"/>
</dbReference>
<evidence type="ECO:0000313" key="2">
    <source>
        <dbReference type="EMBL" id="RWS18014.1"/>
    </source>
</evidence>
<accession>A0A3S3PLV8</accession>
<dbReference type="AlphaFoldDB" id="A0A3S3PLV8"/>
<feature type="region of interest" description="Disordered" evidence="1">
    <location>
        <begin position="133"/>
        <end position="155"/>
    </location>
</feature>
<feature type="compositionally biased region" description="Low complexity" evidence="1">
    <location>
        <begin position="369"/>
        <end position="380"/>
    </location>
</feature>
<protein>
    <submittedName>
        <fullName evidence="2">Uncharacterized protein</fullName>
    </submittedName>
</protein>
<evidence type="ECO:0000313" key="3">
    <source>
        <dbReference type="Proteomes" id="UP000285301"/>
    </source>
</evidence>
<feature type="region of interest" description="Disordered" evidence="1">
    <location>
        <begin position="273"/>
        <end position="294"/>
    </location>
</feature>
<comment type="caution">
    <text evidence="2">The sequence shown here is derived from an EMBL/GenBank/DDBJ whole genome shotgun (WGS) entry which is preliminary data.</text>
</comment>
<proteinExistence type="predicted"/>
<feature type="region of interest" description="Disordered" evidence="1">
    <location>
        <begin position="530"/>
        <end position="549"/>
    </location>
</feature>
<dbReference type="Proteomes" id="UP000285301">
    <property type="component" value="Unassembled WGS sequence"/>
</dbReference>
<reference evidence="2 3" key="1">
    <citation type="journal article" date="2018" name="Gigascience">
        <title>Genomes of trombidid mites reveal novel predicted allergens and laterally-transferred genes associated with secondary metabolism.</title>
        <authorList>
            <person name="Dong X."/>
            <person name="Chaisiri K."/>
            <person name="Xia D."/>
            <person name="Armstrong S.D."/>
            <person name="Fang Y."/>
            <person name="Donnelly M.J."/>
            <person name="Kadowaki T."/>
            <person name="McGarry J.W."/>
            <person name="Darby A.C."/>
            <person name="Makepeace B.L."/>
        </authorList>
    </citation>
    <scope>NUCLEOTIDE SEQUENCE [LARGE SCALE GENOMIC DNA]</scope>
    <source>
        <strain evidence="2">UoL-WK</strain>
    </source>
</reference>
<dbReference type="OrthoDB" id="6517061at2759"/>
<feature type="region of interest" description="Disordered" evidence="1">
    <location>
        <begin position="369"/>
        <end position="388"/>
    </location>
</feature>
<gene>
    <name evidence="2" type="ORF">B4U79_08676</name>
</gene>
<feature type="compositionally biased region" description="Polar residues" evidence="1">
    <location>
        <begin position="229"/>
        <end position="240"/>
    </location>
</feature>
<sequence length="591" mass="67186">MGNSNAKQHLVNRRPHSVLGVRNGDQKYFGFDDCDIRAKRNDEAKRLNQGAKAILPPLPRSHSFHHILRSTENGMNLLKKGTIRGIENKANNKNVVLGEEEILNPELNAILKNRRCKSETNLHLDEKLDSLPTSDEFCDRSVDSRGESPRKGFSNGVAARIQRAKYKAPLPPNSSANNSVPYGDNYNINKAEAKNFDNNLRGSKRSLKHQETKNVESKPKVGLIRRLSENSYISSRGRGKQSQDTKTDGDFVMIPRLRMASFERSRERNLVFDSRNERSKSNKVSKDDIRDASEKGNDKWNKAIRNSSGNLFEKRVLSDFDFKDDKFVTSQEMDKAKLTAPDKSSKLFAPPFDDNFILKRATPTAGLSSPSAGIALSSSPQRSNGSYTKYCSRQDASYELDRSNANENYQLFNANLSPFARANYNSPPHTNFMAKMNHSHRWKSDIYLLEEQNINANSGLTKLVNKNSYISDSANYSDEEEEEEIKVVLKPYLPPPRKPAFNAERVVITDDIFNVNTTIKRDKCWTPLEDLSSSDEEDDDGINCDQTSDDDEILKRGQDICEVLRDSSTRFTLQNQLRTLIHNNKMRHYYP</sequence>
<feature type="compositionally biased region" description="Basic and acidic residues" evidence="1">
    <location>
        <begin position="208"/>
        <end position="219"/>
    </location>
</feature>
<keyword evidence="3" id="KW-1185">Reference proteome</keyword>